<name>A0A3B0YWY6_9ZZZZ</name>
<evidence type="ECO:0000313" key="1">
    <source>
        <dbReference type="EMBL" id="VAW81170.1"/>
    </source>
</evidence>
<reference evidence="1" key="1">
    <citation type="submission" date="2018-06" db="EMBL/GenBank/DDBJ databases">
        <authorList>
            <person name="Zhirakovskaya E."/>
        </authorList>
    </citation>
    <scope>NUCLEOTIDE SEQUENCE</scope>
</reference>
<organism evidence="1">
    <name type="scientific">hydrothermal vent metagenome</name>
    <dbReference type="NCBI Taxonomy" id="652676"/>
    <lineage>
        <taxon>unclassified sequences</taxon>
        <taxon>metagenomes</taxon>
        <taxon>ecological metagenomes</taxon>
    </lineage>
</organism>
<proteinExistence type="predicted"/>
<accession>A0A3B0YWY6</accession>
<protein>
    <submittedName>
        <fullName evidence="1">Uncharacterized protein</fullName>
    </submittedName>
</protein>
<dbReference type="EMBL" id="UOFL01000212">
    <property type="protein sequence ID" value="VAW81170.1"/>
    <property type="molecule type" value="Genomic_DNA"/>
</dbReference>
<gene>
    <name evidence="1" type="ORF">MNBD_GAMMA12-3466</name>
</gene>
<sequence length="178" mass="20494">MNKKIKTQVLKIFRDHYPGSETDAQILKIDPNSFDVDPEGFYEALIDEFSLDANLDDEDDACFSGLGGKVSATIKFIEVNYSDRPSNNNADPLEQMDLLFCNIALGEKGKKFFDRRLRSCLDMFKYELRSEFKVLKQEAASALKLKQYVQILKCAKTRKVKELEEKEVPDFLNTIINY</sequence>
<dbReference type="AlphaFoldDB" id="A0A3B0YWY6"/>